<dbReference type="STRING" id="652787.SAMN05216490_2221"/>
<name>A0A1H1WL52_MUCMA</name>
<dbReference type="Proteomes" id="UP000199679">
    <property type="component" value="Chromosome I"/>
</dbReference>
<proteinExistence type="predicted"/>
<dbReference type="RefSeq" id="WP_091372356.1">
    <property type="nucleotide sequence ID" value="NZ_LT629740.1"/>
</dbReference>
<sequence length="215" mass="24285">MSSYRDWIVTDIRKKDDEKIKEVICHGDAIIEIISQEGNSLIVGVVTNDPVSSINLYNLYNDEPKPDFVIAKGMTVWTGDAINYARQNHIGWGGLGEMYSAIDNSDVSSVQKKEYKFVELGLKNHSKVSHLERLYDRIFKIHRTGHLQPLIITLINSYELTAEEIRKASNTYGSFDIVLITNPNGNTTGRAEMVAEELSAEILKWGELLGRLNKK</sequence>
<evidence type="ECO:0000313" key="2">
    <source>
        <dbReference type="Proteomes" id="UP000199679"/>
    </source>
</evidence>
<protein>
    <submittedName>
        <fullName evidence="1">Uncharacterized protein</fullName>
    </submittedName>
</protein>
<dbReference type="OrthoDB" id="1494966at2"/>
<dbReference type="EMBL" id="LT629740">
    <property type="protein sequence ID" value="SDS97883.1"/>
    <property type="molecule type" value="Genomic_DNA"/>
</dbReference>
<gene>
    <name evidence="1" type="ORF">SAMN05216490_2221</name>
</gene>
<dbReference type="AlphaFoldDB" id="A0A1H1WL52"/>
<evidence type="ECO:0000313" key="1">
    <source>
        <dbReference type="EMBL" id="SDS97883.1"/>
    </source>
</evidence>
<reference evidence="1 2" key="1">
    <citation type="submission" date="2016-10" db="EMBL/GenBank/DDBJ databases">
        <authorList>
            <person name="de Groot N.N."/>
        </authorList>
    </citation>
    <scope>NUCLEOTIDE SEQUENCE [LARGE SCALE GENOMIC DNA]</scope>
    <source>
        <strain evidence="1 2">MP1X4</strain>
    </source>
</reference>
<accession>A0A1H1WL52</accession>
<organism evidence="1 2">
    <name type="scientific">Mucilaginibacter mallensis</name>
    <dbReference type="NCBI Taxonomy" id="652787"/>
    <lineage>
        <taxon>Bacteria</taxon>
        <taxon>Pseudomonadati</taxon>
        <taxon>Bacteroidota</taxon>
        <taxon>Sphingobacteriia</taxon>
        <taxon>Sphingobacteriales</taxon>
        <taxon>Sphingobacteriaceae</taxon>
        <taxon>Mucilaginibacter</taxon>
    </lineage>
</organism>
<keyword evidence="2" id="KW-1185">Reference proteome</keyword>